<dbReference type="Proteomes" id="UP000623608">
    <property type="component" value="Unassembled WGS sequence"/>
</dbReference>
<comment type="caution">
    <text evidence="2">The sequence shown here is derived from an EMBL/GenBank/DDBJ whole genome shotgun (WGS) entry which is preliminary data.</text>
</comment>
<organism evidence="2 3">
    <name type="scientific">Paractinoplanes tereljensis</name>
    <dbReference type="NCBI Taxonomy" id="571912"/>
    <lineage>
        <taxon>Bacteria</taxon>
        <taxon>Bacillati</taxon>
        <taxon>Actinomycetota</taxon>
        <taxon>Actinomycetes</taxon>
        <taxon>Micromonosporales</taxon>
        <taxon>Micromonosporaceae</taxon>
        <taxon>Paractinoplanes</taxon>
    </lineage>
</organism>
<feature type="transmembrane region" description="Helical" evidence="1">
    <location>
        <begin position="74"/>
        <end position="94"/>
    </location>
</feature>
<proteinExistence type="predicted"/>
<feature type="transmembrane region" description="Helical" evidence="1">
    <location>
        <begin position="7"/>
        <end position="29"/>
    </location>
</feature>
<gene>
    <name evidence="2" type="ORF">Ate02nite_62210</name>
</gene>
<protein>
    <submittedName>
        <fullName evidence="2">Uncharacterized protein</fullName>
    </submittedName>
</protein>
<reference evidence="2" key="1">
    <citation type="submission" date="2021-01" db="EMBL/GenBank/DDBJ databases">
        <title>Whole genome shotgun sequence of Actinoplanes tereljensis NBRC 105297.</title>
        <authorList>
            <person name="Komaki H."/>
            <person name="Tamura T."/>
        </authorList>
    </citation>
    <scope>NUCLEOTIDE SEQUENCE</scope>
    <source>
        <strain evidence="2">NBRC 105297</strain>
    </source>
</reference>
<dbReference type="EMBL" id="BOMY01000041">
    <property type="protein sequence ID" value="GIF23491.1"/>
    <property type="molecule type" value="Genomic_DNA"/>
</dbReference>
<name>A0A919NQX8_9ACTN</name>
<keyword evidence="1" id="KW-0472">Membrane</keyword>
<keyword evidence="3" id="KW-1185">Reference proteome</keyword>
<accession>A0A919NQX8</accession>
<dbReference type="AlphaFoldDB" id="A0A919NQX8"/>
<evidence type="ECO:0000256" key="1">
    <source>
        <dbReference type="SAM" id="Phobius"/>
    </source>
</evidence>
<dbReference type="RefSeq" id="WP_203811391.1">
    <property type="nucleotide sequence ID" value="NZ_BOMY01000041.1"/>
</dbReference>
<evidence type="ECO:0000313" key="2">
    <source>
        <dbReference type="EMBL" id="GIF23491.1"/>
    </source>
</evidence>
<keyword evidence="1" id="KW-0812">Transmembrane</keyword>
<sequence length="99" mass="10487">MKTAHRLRLAAPLIGLTGLTFGAALIGAVGLWDDYTGGERAITAFLCLMTGLTLGLSVWIAADRRVESVPWWRIATIAGLLLLACGVALVRRALVLDGL</sequence>
<feature type="transmembrane region" description="Helical" evidence="1">
    <location>
        <begin position="41"/>
        <end position="62"/>
    </location>
</feature>
<keyword evidence="1" id="KW-1133">Transmembrane helix</keyword>
<evidence type="ECO:0000313" key="3">
    <source>
        <dbReference type="Proteomes" id="UP000623608"/>
    </source>
</evidence>